<evidence type="ECO:0000256" key="4">
    <source>
        <dbReference type="SAM" id="MobiDB-lite"/>
    </source>
</evidence>
<evidence type="ECO:0000259" key="5">
    <source>
        <dbReference type="PROSITE" id="PS51175"/>
    </source>
</evidence>
<dbReference type="InterPro" id="IPR006584">
    <property type="entry name" value="Cellulose-bd_IV"/>
</dbReference>
<evidence type="ECO:0000256" key="1">
    <source>
        <dbReference type="ARBA" id="ARBA00005336"/>
    </source>
</evidence>
<dbReference type="SMART" id="SM00606">
    <property type="entry name" value="CBD_IV"/>
    <property type="match status" value="1"/>
</dbReference>
<protein>
    <submittedName>
        <fullName evidence="6">Beta-glucosidase</fullName>
        <ecNumber evidence="6">3.2.1.21</ecNumber>
    </submittedName>
</protein>
<dbReference type="SUPFAM" id="SSF49785">
    <property type="entry name" value="Galactose-binding domain-like"/>
    <property type="match status" value="1"/>
</dbReference>
<keyword evidence="2" id="KW-0732">Signal</keyword>
<accession>F8DD72</accession>
<dbReference type="KEGG" id="hxa:Halxa_0358"/>
<dbReference type="FunFam" id="2.60.40.10:FF:000495">
    <property type="entry name" value="Periplasmic beta-glucosidase"/>
    <property type="match status" value="1"/>
</dbReference>
<dbReference type="GO" id="GO:0008422">
    <property type="term" value="F:beta-glucosidase activity"/>
    <property type="evidence" value="ECO:0007669"/>
    <property type="project" value="UniProtKB-EC"/>
</dbReference>
<evidence type="ECO:0000313" key="6">
    <source>
        <dbReference type="EMBL" id="AEH38961.1"/>
    </source>
</evidence>
<dbReference type="GO" id="GO:0009044">
    <property type="term" value="F:xylan 1,4-beta-xylosidase activity"/>
    <property type="evidence" value="ECO:0007669"/>
    <property type="project" value="InterPro"/>
</dbReference>
<feature type="region of interest" description="Disordered" evidence="4">
    <location>
        <begin position="23"/>
        <end position="50"/>
    </location>
</feature>
<dbReference type="SUPFAM" id="SSF51445">
    <property type="entry name" value="(Trans)glycosidases"/>
    <property type="match status" value="1"/>
</dbReference>
<feature type="domain" description="CBM6" evidence="5">
    <location>
        <begin position="864"/>
        <end position="985"/>
    </location>
</feature>
<dbReference type="GO" id="GO:0030246">
    <property type="term" value="F:carbohydrate binding"/>
    <property type="evidence" value="ECO:0007669"/>
    <property type="project" value="InterPro"/>
</dbReference>
<comment type="similarity">
    <text evidence="1">Belongs to the glycosyl hydrolase 3 family.</text>
</comment>
<dbReference type="GO" id="GO:0046556">
    <property type="term" value="F:alpha-L-arabinofuranosidase activity"/>
    <property type="evidence" value="ECO:0007669"/>
    <property type="project" value="TreeGrafter"/>
</dbReference>
<dbReference type="PANTHER" id="PTHR42721:SF3">
    <property type="entry name" value="BETA-D-XYLOSIDASE 5-RELATED"/>
    <property type="match status" value="1"/>
</dbReference>
<reference evidence="7" key="1">
    <citation type="journal article" date="2012" name="Stand. Genomic Sci.">
        <title>Complete genome sequence of Halopiger xanaduensis type strain (SH-6(T)).</title>
        <authorList>
            <person name="Anderson I."/>
            <person name="Tindall B.J."/>
            <person name="Rohde M."/>
            <person name="Lucas S."/>
            <person name="Han J."/>
            <person name="Lapidus A."/>
            <person name="Cheng J.F."/>
            <person name="Goodwin L."/>
            <person name="Pitluck S."/>
            <person name="Peters L."/>
            <person name="Pati A."/>
            <person name="Mikhailova N."/>
            <person name="Pagani I."/>
            <person name="Teshima H."/>
            <person name="Han C."/>
            <person name="Tapia R."/>
            <person name="Land M."/>
            <person name="Woyke T."/>
            <person name="Klenk H.P."/>
            <person name="Kyrpides N."/>
            <person name="Ivanova N."/>
        </authorList>
    </citation>
    <scope>NUCLEOTIDE SEQUENCE [LARGE SCALE GENOMIC DNA]</scope>
    <source>
        <strain evidence="7">DSM 18323 / JCM 14033 / SH-6</strain>
        <plasmid evidence="7">Plasmid pHALXA01</plasmid>
    </source>
</reference>
<dbReference type="OrthoDB" id="184547at2157"/>
<gene>
    <name evidence="6" type="ordered locus">Halxa_0358</name>
</gene>
<name>F8DD72_HALXS</name>
<dbReference type="EC" id="3.2.1.21" evidence="6"/>
<dbReference type="InterPro" id="IPR008979">
    <property type="entry name" value="Galactose-bd-like_sf"/>
</dbReference>
<dbReference type="InterPro" id="IPR008999">
    <property type="entry name" value="Actin-crosslinking"/>
</dbReference>
<dbReference type="InterPro" id="IPR005084">
    <property type="entry name" value="CBM6"/>
</dbReference>
<dbReference type="InterPro" id="IPR017853">
    <property type="entry name" value="GH"/>
</dbReference>
<dbReference type="Pfam" id="PF00933">
    <property type="entry name" value="Glyco_hydro_3"/>
    <property type="match status" value="1"/>
</dbReference>
<dbReference type="CDD" id="cd04084">
    <property type="entry name" value="CBM6_xylanase-like"/>
    <property type="match status" value="1"/>
</dbReference>
<dbReference type="CDD" id="cd23343">
    <property type="entry name" value="beta-trefoil_FSCN_BglX-like"/>
    <property type="match status" value="1"/>
</dbReference>
<dbReference type="GO" id="GO:0045493">
    <property type="term" value="P:xylan catabolic process"/>
    <property type="evidence" value="ECO:0007669"/>
    <property type="project" value="InterPro"/>
</dbReference>
<keyword evidence="6" id="KW-0614">Plasmid</keyword>
<dbReference type="EMBL" id="CP002840">
    <property type="protein sequence ID" value="AEH38961.1"/>
    <property type="molecule type" value="Genomic_DNA"/>
</dbReference>
<dbReference type="Gene3D" id="2.60.120.260">
    <property type="entry name" value="Galactose-binding domain-like"/>
    <property type="match status" value="1"/>
</dbReference>
<dbReference type="PROSITE" id="PS51175">
    <property type="entry name" value="CBM6"/>
    <property type="match status" value="1"/>
</dbReference>
<organism evidence="6 7">
    <name type="scientific">Halopiger xanaduensis (strain DSM 18323 / JCM 14033 / SH-6)</name>
    <dbReference type="NCBI Taxonomy" id="797210"/>
    <lineage>
        <taxon>Archaea</taxon>
        <taxon>Methanobacteriati</taxon>
        <taxon>Methanobacteriota</taxon>
        <taxon>Stenosarchaea group</taxon>
        <taxon>Halobacteria</taxon>
        <taxon>Halobacteriales</taxon>
        <taxon>Natrialbaceae</taxon>
        <taxon>Halopiger</taxon>
    </lineage>
</organism>
<sequence length="985" mass="107246">MVSKQRRRLLASIGAGTSLPLVTGATTARSDDDGTAASGNETDGETGPPFDEQVAAVLERLTVEEKVSLLHQYQPPIDRAGLDAFRTGTEALHGVAWLGEATVFPQAIGLGSTWDPDLVRRIGDAVGDEVRAMHNATDGGVGLNVWSPTVDPLRDPRWGRNEEGYAEDPLVTNEIATAYTDGLTGDHPDYLKTAPILKHYIGYNNETERTTTNAEMPPRLLRDYYLPFFRDPIESGTAVGVMASYNVVNGRPMTASPLLSDPIREWAPDPNAIMNVSDAWAPLNLTGAQEYFDSDAEARAAAVLAGLDSFTEFDADNSTTTDALLGALEEGHLEEDDIDRAAGHVLTVRSLLGTFLDPSEDPYAHLTEEVLGHEDHRELAREAARKGTVLLKNDADGALPLSEDDTVAVVGPLSDRVFEDWYSGTMPYRITLREGMRDRFGPDQLRTDVGADRIALREQSSGDYVSASVGKGGGGLSLQRNDAPSVQLFERIQWTDDHWTLRSTANNRYVTVDGDELVNSSEGPGGWEVVDEAFEFVDVGGSVVLHHPSSGNYVTVEDGILQAAAEEQSDAARFGIEVRTDGIEAAIEAARDADAAVVAVGTHPLMGGRETQDRDRLALPHSQRELVERVSDAQSDTAVVLQSSYPVHLEGVENRVPSMLWTSHAGQETGRALTDVLVGDVSPGGCLTQTWPRSADRLPDITEYNVAETGMTYRYGQDDPLYAFGHGLTYTSFEYGDLQVSPSAPLQAGETATISVSVTNTGSRAADEVVQCYTSQRQSRTDQPEKELRGFERVHLEPGEHTTVEFEIEYDEFSFWDVTRQQRVVERATHSVLVGSASDDIRVQGSIRVDGEKIPPRDLSETTRAVDADDWSWDEIELLDRSRYEGTVVGMTDGSWVAFHDVDLRDKPTEATVSVANGGDSAVTVELRRDSPSGAVLGRAEAPPTGGVYEYEEYTLSLEQATGNNRELYVVVRGGDARVNTIRLE</sequence>
<keyword evidence="7" id="KW-1185">Reference proteome</keyword>
<dbReference type="Pfam" id="PF14310">
    <property type="entry name" value="Fn3-like"/>
    <property type="match status" value="1"/>
</dbReference>
<dbReference type="HOGENOM" id="CLU_004542_5_3_2"/>
<dbReference type="Pfam" id="PF03422">
    <property type="entry name" value="CBM_6"/>
    <property type="match status" value="1"/>
</dbReference>
<dbReference type="Gene3D" id="2.60.40.10">
    <property type="entry name" value="Immunoglobulins"/>
    <property type="match status" value="1"/>
</dbReference>
<geneLocation type="plasmid" evidence="6 7">
    <name>pHALXA01</name>
</geneLocation>
<dbReference type="SUPFAM" id="SSF52279">
    <property type="entry name" value="Beta-D-glucan exohydrolase, C-terminal domain"/>
    <property type="match status" value="2"/>
</dbReference>
<dbReference type="Proteomes" id="UP000006794">
    <property type="component" value="Plasmid pHALXA01"/>
</dbReference>
<dbReference type="PRINTS" id="PR00133">
    <property type="entry name" value="GLHYDRLASE3"/>
</dbReference>
<dbReference type="InterPro" id="IPR026891">
    <property type="entry name" value="Fn3-like"/>
</dbReference>
<dbReference type="Pfam" id="PF01915">
    <property type="entry name" value="Glyco_hydro_3_C"/>
    <property type="match status" value="1"/>
</dbReference>
<keyword evidence="3 6" id="KW-0378">Hydrolase</keyword>
<dbReference type="InterPro" id="IPR036962">
    <property type="entry name" value="Glyco_hydro_3_N_sf"/>
</dbReference>
<dbReference type="Gene3D" id="3.20.20.300">
    <property type="entry name" value="Glycoside hydrolase, family 3, N-terminal domain"/>
    <property type="match status" value="1"/>
</dbReference>
<dbReference type="InterPro" id="IPR001764">
    <property type="entry name" value="Glyco_hydro_3_N"/>
</dbReference>
<dbReference type="Gene3D" id="2.60.120.380">
    <property type="match status" value="1"/>
</dbReference>
<dbReference type="InterPro" id="IPR013783">
    <property type="entry name" value="Ig-like_fold"/>
</dbReference>
<dbReference type="Gene3D" id="3.40.50.1700">
    <property type="entry name" value="Glycoside hydrolase family 3 C-terminal domain"/>
    <property type="match status" value="1"/>
</dbReference>
<proteinExistence type="inferred from homology"/>
<dbReference type="InterPro" id="IPR036881">
    <property type="entry name" value="Glyco_hydro_3_C_sf"/>
</dbReference>
<evidence type="ECO:0000313" key="7">
    <source>
        <dbReference type="Proteomes" id="UP000006794"/>
    </source>
</evidence>
<evidence type="ECO:0000256" key="2">
    <source>
        <dbReference type="ARBA" id="ARBA00022729"/>
    </source>
</evidence>
<dbReference type="PANTHER" id="PTHR42721">
    <property type="entry name" value="SUGAR HYDROLASE-RELATED"/>
    <property type="match status" value="1"/>
</dbReference>
<dbReference type="SUPFAM" id="SSF50405">
    <property type="entry name" value="Actin-crosslinking proteins"/>
    <property type="match status" value="1"/>
</dbReference>
<keyword evidence="6" id="KW-0326">Glycosidase</keyword>
<dbReference type="SMART" id="SM01217">
    <property type="entry name" value="Fn3_like"/>
    <property type="match status" value="1"/>
</dbReference>
<dbReference type="AlphaFoldDB" id="F8DD72"/>
<dbReference type="GO" id="GO:0031222">
    <property type="term" value="P:arabinan catabolic process"/>
    <property type="evidence" value="ECO:0007669"/>
    <property type="project" value="TreeGrafter"/>
</dbReference>
<dbReference type="InterPro" id="IPR044993">
    <property type="entry name" value="BXL"/>
</dbReference>
<evidence type="ECO:0000256" key="3">
    <source>
        <dbReference type="ARBA" id="ARBA00022801"/>
    </source>
</evidence>
<dbReference type="InterPro" id="IPR002772">
    <property type="entry name" value="Glyco_hydro_3_C"/>
</dbReference>